<evidence type="ECO:0000259" key="2">
    <source>
        <dbReference type="PROSITE" id="PS50090"/>
    </source>
</evidence>
<protein>
    <submittedName>
        <fullName evidence="3">Telomeric repeat-binding factor</fullName>
    </submittedName>
</protein>
<evidence type="ECO:0000313" key="4">
    <source>
        <dbReference type="Proteomes" id="UP000019335"/>
    </source>
</evidence>
<evidence type="ECO:0000313" key="3">
    <source>
        <dbReference type="EMBL" id="EWM29346.1"/>
    </source>
</evidence>
<feature type="region of interest" description="Disordered" evidence="1">
    <location>
        <begin position="307"/>
        <end position="373"/>
    </location>
</feature>
<comment type="caution">
    <text evidence="3">The sequence shown here is derived from an EMBL/GenBank/DDBJ whole genome shotgun (WGS) entry which is preliminary data.</text>
</comment>
<feature type="compositionally biased region" description="Basic and acidic residues" evidence="1">
    <location>
        <begin position="511"/>
        <end position="523"/>
    </location>
</feature>
<evidence type="ECO:0000256" key="1">
    <source>
        <dbReference type="SAM" id="MobiDB-lite"/>
    </source>
</evidence>
<dbReference type="Proteomes" id="UP000019335">
    <property type="component" value="Chromosome 3"/>
</dbReference>
<dbReference type="CDD" id="cd11660">
    <property type="entry name" value="SANT_TRF"/>
    <property type="match status" value="1"/>
</dbReference>
<reference evidence="3 4" key="1">
    <citation type="journal article" date="2014" name="Mol. Plant">
        <title>Chromosome Scale Genome Assembly and Transcriptome Profiling of Nannochloropsis gaditana in Nitrogen Depletion.</title>
        <authorList>
            <person name="Corteggiani Carpinelli E."/>
            <person name="Telatin A."/>
            <person name="Vitulo N."/>
            <person name="Forcato C."/>
            <person name="D'Angelo M."/>
            <person name="Schiavon R."/>
            <person name="Vezzi A."/>
            <person name="Giacometti G.M."/>
            <person name="Morosinotto T."/>
            <person name="Valle G."/>
        </authorList>
    </citation>
    <scope>NUCLEOTIDE SEQUENCE [LARGE SCALE GENOMIC DNA]</scope>
    <source>
        <strain evidence="3 4">B-31</strain>
    </source>
</reference>
<feature type="region of interest" description="Disordered" evidence="1">
    <location>
        <begin position="420"/>
        <end position="592"/>
    </location>
</feature>
<feature type="compositionally biased region" description="Basic residues" evidence="1">
    <location>
        <begin position="576"/>
        <end position="586"/>
    </location>
</feature>
<dbReference type="EMBL" id="AZIL01000169">
    <property type="protein sequence ID" value="EWM29346.1"/>
    <property type="molecule type" value="Genomic_DNA"/>
</dbReference>
<dbReference type="InterPro" id="IPR001005">
    <property type="entry name" value="SANT/Myb"/>
</dbReference>
<accession>W7U934</accession>
<dbReference type="InterPro" id="IPR009057">
    <property type="entry name" value="Homeodomain-like_sf"/>
</dbReference>
<keyword evidence="4" id="KW-1185">Reference proteome</keyword>
<dbReference type="OrthoDB" id="608866at2759"/>
<feature type="region of interest" description="Disordered" evidence="1">
    <location>
        <begin position="231"/>
        <end position="256"/>
    </location>
</feature>
<proteinExistence type="predicted"/>
<organism evidence="3 4">
    <name type="scientific">Nannochloropsis gaditana</name>
    <dbReference type="NCBI Taxonomy" id="72520"/>
    <lineage>
        <taxon>Eukaryota</taxon>
        <taxon>Sar</taxon>
        <taxon>Stramenopiles</taxon>
        <taxon>Ochrophyta</taxon>
        <taxon>Eustigmatophyceae</taxon>
        <taxon>Eustigmatales</taxon>
        <taxon>Monodopsidaceae</taxon>
        <taxon>Nannochloropsis</taxon>
    </lineage>
</organism>
<gene>
    <name evidence="3" type="ORF">Naga_100028g41</name>
</gene>
<feature type="domain" description="Myb-like" evidence="2">
    <location>
        <begin position="581"/>
        <end position="640"/>
    </location>
</feature>
<dbReference type="PROSITE" id="PS50090">
    <property type="entry name" value="MYB_LIKE"/>
    <property type="match status" value="1"/>
</dbReference>
<feature type="compositionally biased region" description="Acidic residues" evidence="1">
    <location>
        <begin position="327"/>
        <end position="343"/>
    </location>
</feature>
<feature type="compositionally biased region" description="Basic and acidic residues" evidence="1">
    <location>
        <begin position="549"/>
        <end position="559"/>
    </location>
</feature>
<dbReference type="Gene3D" id="1.10.246.220">
    <property type="match status" value="1"/>
</dbReference>
<sequence>MVTGSHQRRDESGPELLSMMNWAAHFRLYSELEALAYAALNAGVYLQSDSPIGHRVFLAGLEDILDKAVDEHDFAAVLDTLQDAANWLLKAVSKQELFDLRLKIRRQMVLSPLRKVFSANSEVAVPSRVADLDMDKYWTLLDGTFPLETTRRASLSAERGDSLASPGLRENSYERVVEAKERKQLLDVQDETRPGGGADIHKVLYLLKTYSREGFTAEVREFTRRVEARLLEPPEPLSEDLDGGGTPSGALGNDPRLLASAPAHIQRRLGDWTRTSALVSNEAEREATEVKLRAHAQILRYTLEAGQRGCPGGRQEGERKGEGAEMGSEEEEAEAEAAEEEGMAEGRRRGSSSNQGMDARHLAKNLRRSTKVLREGLSQRGLLKIRGTVEGGEGMSGAELAPGHKKRLYDATRAGRSITFEDSQYVGDDSDEEGQRAREREKSGNTAAATQSRQLARENRLAKASAAAAARLAERSNAFHQRGEHAQNQVPFPLKTRNPGEEHPEEDGEKEAEQQEEGGKRTGEATGAPCGDTVLEADETRQGQGRGRGTKDRGGERKRTVASKRKLRLAIDNSGRSKRRQPKTHRTSWSQEEVGDLKRAVLHDGMKGRWADILNSPSYTHLDFNLRTSVDLKDKWRGLERKAASKGLTVAEVD</sequence>
<name>W7U934_9STRA</name>
<dbReference type="SUPFAM" id="SSF46689">
    <property type="entry name" value="Homeodomain-like"/>
    <property type="match status" value="1"/>
</dbReference>
<feature type="compositionally biased region" description="Polar residues" evidence="1">
    <location>
        <begin position="444"/>
        <end position="454"/>
    </location>
</feature>
<feature type="compositionally biased region" description="Low complexity" evidence="1">
    <location>
        <begin position="462"/>
        <end position="478"/>
    </location>
</feature>
<dbReference type="AlphaFoldDB" id="W7U934"/>
<feature type="compositionally biased region" description="Basic and acidic residues" evidence="1">
    <location>
        <begin position="433"/>
        <end position="443"/>
    </location>
</feature>
<feature type="compositionally biased region" description="Basic residues" evidence="1">
    <location>
        <begin position="362"/>
        <end position="371"/>
    </location>
</feature>